<organism evidence="3 4">
    <name type="scientific">Neotamlana sargassicola</name>
    <dbReference type="NCBI Taxonomy" id="2883125"/>
    <lineage>
        <taxon>Bacteria</taxon>
        <taxon>Pseudomonadati</taxon>
        <taxon>Bacteroidota</taxon>
        <taxon>Flavobacteriia</taxon>
        <taxon>Flavobacteriales</taxon>
        <taxon>Flavobacteriaceae</taxon>
        <taxon>Neotamlana</taxon>
    </lineage>
</organism>
<proteinExistence type="predicted"/>
<keyword evidence="2" id="KW-0677">Repeat</keyword>
<dbReference type="PANTHER" id="PTHR47566:SF1">
    <property type="entry name" value="PROTEIN NUD1"/>
    <property type="match status" value="1"/>
</dbReference>
<comment type="caution">
    <text evidence="3">The sequence shown here is derived from an EMBL/GenBank/DDBJ whole genome shotgun (WGS) entry which is preliminary data.</text>
</comment>
<sequence>MRFKTLYIFVILIVFQLKLTAQTYVPDNNFEQALINLGYDTAPIDNFVPTANINTITNLDVSAQNISDLTGIEDFTNLISLDCSQNLLTTLNVSQNSLLTELYIHNNLLTNIDVSNLKALKILWCYSNNLNTLNVINNTSLISLVCWNNNLSVLNVTNNTALTVLVCEENNISNLDITQNTALNRLQCGNNTLNNLNLKENTNLTYLTCENNQLTTLDISENKALKTVICSNNNFKTLDFSKNSNLSYLDCNTNELCTLNLKNGNNSAITFIDFSNNDFLNCVVVDNENDDFSTWQPTNFNNYTNTVETCSVFVPVDEIDDFIGTTYTLPTLTNGNYFTESDANGTPLSAGDVINQSQLIYIYNATVCDSNESNFYVFITDSDYYIPKYFTPNNDGSHDLWQVIDNTNVINTISIYNKYGKLIKFLAQGILEWDGTFKGNHLPTDDYWYVISFNTGEVLWGHFTLKR</sequence>
<evidence type="ECO:0000313" key="3">
    <source>
        <dbReference type="EMBL" id="MCB4807243.1"/>
    </source>
</evidence>
<keyword evidence="1" id="KW-0433">Leucine-rich repeat</keyword>
<dbReference type="NCBIfam" id="TIGR04131">
    <property type="entry name" value="Bac_Flav_CTERM"/>
    <property type="match status" value="1"/>
</dbReference>
<evidence type="ECO:0000256" key="1">
    <source>
        <dbReference type="ARBA" id="ARBA00022614"/>
    </source>
</evidence>
<dbReference type="Gene3D" id="3.80.10.10">
    <property type="entry name" value="Ribonuclease Inhibitor"/>
    <property type="match status" value="1"/>
</dbReference>
<dbReference type="Pfam" id="PF13585">
    <property type="entry name" value="CHU_C"/>
    <property type="match status" value="1"/>
</dbReference>
<keyword evidence="4" id="KW-1185">Reference proteome</keyword>
<dbReference type="Proteomes" id="UP001139286">
    <property type="component" value="Unassembled WGS sequence"/>
</dbReference>
<protein>
    <submittedName>
        <fullName evidence="3">T9SS type B sorting domain-containing protein</fullName>
    </submittedName>
</protein>
<dbReference type="InterPro" id="IPR032675">
    <property type="entry name" value="LRR_dom_sf"/>
</dbReference>
<reference evidence="3" key="1">
    <citation type="submission" date="2021-10" db="EMBL/GenBank/DDBJ databases">
        <title>Tamlana sargassums sp. nov., and Tamlana laminarinivorans sp. nov., two new bacteria isolated from the brown alga.</title>
        <authorList>
            <person name="Li J."/>
        </authorList>
    </citation>
    <scope>NUCLEOTIDE SEQUENCE</scope>
    <source>
        <strain evidence="3">62-3</strain>
    </source>
</reference>
<dbReference type="EMBL" id="JAJAPX010000001">
    <property type="protein sequence ID" value="MCB4807243.1"/>
    <property type="molecule type" value="Genomic_DNA"/>
</dbReference>
<dbReference type="RefSeq" id="WP_226694706.1">
    <property type="nucleotide sequence ID" value="NZ_JAJAPX010000001.1"/>
</dbReference>
<evidence type="ECO:0000313" key="4">
    <source>
        <dbReference type="Proteomes" id="UP001139286"/>
    </source>
</evidence>
<accession>A0A9X1L6Z9</accession>
<name>A0A9X1L6Z9_9FLAO</name>
<dbReference type="GO" id="GO:0035591">
    <property type="term" value="F:signaling adaptor activity"/>
    <property type="evidence" value="ECO:0007669"/>
    <property type="project" value="TreeGrafter"/>
</dbReference>
<dbReference type="AlphaFoldDB" id="A0A9X1L6Z9"/>
<dbReference type="SUPFAM" id="SSF52058">
    <property type="entry name" value="L domain-like"/>
    <property type="match status" value="1"/>
</dbReference>
<dbReference type="PANTHER" id="PTHR47566">
    <property type="match status" value="1"/>
</dbReference>
<evidence type="ECO:0000256" key="2">
    <source>
        <dbReference type="ARBA" id="ARBA00022737"/>
    </source>
</evidence>
<dbReference type="InterPro" id="IPR026341">
    <property type="entry name" value="T9SS_type_B"/>
</dbReference>
<gene>
    <name evidence="3" type="ORF">LG651_03195</name>
</gene>
<dbReference type="InterPro" id="IPR052574">
    <property type="entry name" value="CDIRP"/>
</dbReference>